<protein>
    <submittedName>
        <fullName evidence="2">Flavodoxin</fullName>
    </submittedName>
</protein>
<dbReference type="PROSITE" id="PS50902">
    <property type="entry name" value="FLAVODOXIN_LIKE"/>
    <property type="match status" value="1"/>
</dbReference>
<dbReference type="EMBL" id="BMVC01000004">
    <property type="protein sequence ID" value="GHC89148.1"/>
    <property type="molecule type" value="Genomic_DNA"/>
</dbReference>
<dbReference type="InterPro" id="IPR052200">
    <property type="entry name" value="Protoporphyrinogen_IX_DH"/>
</dbReference>
<feature type="domain" description="Flavodoxin-like" evidence="1">
    <location>
        <begin position="5"/>
        <end position="159"/>
    </location>
</feature>
<dbReference type="GO" id="GO:0006783">
    <property type="term" value="P:heme biosynthetic process"/>
    <property type="evidence" value="ECO:0007669"/>
    <property type="project" value="TreeGrafter"/>
</dbReference>
<accession>A0A919C971</accession>
<dbReference type="RefSeq" id="WP_189823380.1">
    <property type="nucleotide sequence ID" value="NZ_BMVC01000004.1"/>
</dbReference>
<evidence type="ECO:0000259" key="1">
    <source>
        <dbReference type="PROSITE" id="PS50902"/>
    </source>
</evidence>
<comment type="caution">
    <text evidence="2">The sequence shown here is derived from an EMBL/GenBank/DDBJ whole genome shotgun (WGS) entry which is preliminary data.</text>
</comment>
<dbReference type="AlphaFoldDB" id="A0A919C971"/>
<dbReference type="GO" id="GO:0070819">
    <property type="term" value="F:menaquinone-dependent protoporphyrinogen oxidase activity"/>
    <property type="evidence" value="ECO:0007669"/>
    <property type="project" value="TreeGrafter"/>
</dbReference>
<evidence type="ECO:0000313" key="2">
    <source>
        <dbReference type="EMBL" id="GHC89148.1"/>
    </source>
</evidence>
<gene>
    <name evidence="2" type="primary">hemG</name>
    <name evidence="2" type="ORF">GCM10010334_21960</name>
</gene>
<name>A0A919C971_9ACTN</name>
<dbReference type="GO" id="GO:0010181">
    <property type="term" value="F:FMN binding"/>
    <property type="evidence" value="ECO:0007669"/>
    <property type="project" value="InterPro"/>
</dbReference>
<sequence>MTLKVLVAYATKNGSTEEIARTVARTLDKEGVFAEPRAASEVADVREYDAVVLGSGLYAGRWLKDARRLAARQRTALAARPVWLFSSGPLDPSAGEREIPPVGGARRIRDRVDARGHATFGGCLEPGAQGRMARMIVEQGKGGDFRDFDAIAAWAHGIAAELRTLFPDLKEEG</sequence>
<reference evidence="2" key="1">
    <citation type="journal article" date="2014" name="Int. J. Syst. Evol. Microbiol.">
        <title>Complete genome sequence of Corynebacterium casei LMG S-19264T (=DSM 44701T), isolated from a smear-ripened cheese.</title>
        <authorList>
            <consortium name="US DOE Joint Genome Institute (JGI-PGF)"/>
            <person name="Walter F."/>
            <person name="Albersmeier A."/>
            <person name="Kalinowski J."/>
            <person name="Ruckert C."/>
        </authorList>
    </citation>
    <scope>NUCLEOTIDE SEQUENCE</scope>
    <source>
        <strain evidence="2">JCM 4637</strain>
    </source>
</reference>
<dbReference type="Proteomes" id="UP000638353">
    <property type="component" value="Unassembled WGS sequence"/>
</dbReference>
<dbReference type="InterPro" id="IPR008254">
    <property type="entry name" value="Flavodoxin/NO_synth"/>
</dbReference>
<dbReference type="Gene3D" id="3.40.50.360">
    <property type="match status" value="1"/>
</dbReference>
<dbReference type="InterPro" id="IPR026816">
    <property type="entry name" value="Flavodoxin_dom"/>
</dbReference>
<reference evidence="2" key="2">
    <citation type="submission" date="2020-09" db="EMBL/GenBank/DDBJ databases">
        <authorList>
            <person name="Sun Q."/>
            <person name="Ohkuma M."/>
        </authorList>
    </citation>
    <scope>NUCLEOTIDE SEQUENCE</scope>
    <source>
        <strain evidence="2">JCM 4637</strain>
    </source>
</reference>
<organism evidence="2 3">
    <name type="scientific">Streptomyces finlayi</name>
    <dbReference type="NCBI Taxonomy" id="67296"/>
    <lineage>
        <taxon>Bacteria</taxon>
        <taxon>Bacillati</taxon>
        <taxon>Actinomycetota</taxon>
        <taxon>Actinomycetes</taxon>
        <taxon>Kitasatosporales</taxon>
        <taxon>Streptomycetaceae</taxon>
        <taxon>Streptomyces</taxon>
    </lineage>
</organism>
<dbReference type="SUPFAM" id="SSF52218">
    <property type="entry name" value="Flavoproteins"/>
    <property type="match status" value="1"/>
</dbReference>
<dbReference type="Pfam" id="PF12724">
    <property type="entry name" value="Flavodoxin_5"/>
    <property type="match status" value="1"/>
</dbReference>
<proteinExistence type="predicted"/>
<evidence type="ECO:0000313" key="3">
    <source>
        <dbReference type="Proteomes" id="UP000638353"/>
    </source>
</evidence>
<dbReference type="PANTHER" id="PTHR38030:SF2">
    <property type="entry name" value="PROTOPORPHYRINOGEN IX DEHYDROGENASE [QUINONE]"/>
    <property type="match status" value="1"/>
</dbReference>
<dbReference type="InterPro" id="IPR029039">
    <property type="entry name" value="Flavoprotein-like_sf"/>
</dbReference>
<dbReference type="PANTHER" id="PTHR38030">
    <property type="entry name" value="PROTOPORPHYRINOGEN IX DEHYDROGENASE [MENAQUINONE]"/>
    <property type="match status" value="1"/>
</dbReference>